<evidence type="ECO:0000259" key="2">
    <source>
        <dbReference type="Pfam" id="PF01757"/>
    </source>
</evidence>
<dbReference type="PANTHER" id="PTHR23028">
    <property type="entry name" value="ACETYLTRANSFERASE"/>
    <property type="match status" value="1"/>
</dbReference>
<dbReference type="Pfam" id="PF19040">
    <property type="entry name" value="SGNH"/>
    <property type="match status" value="1"/>
</dbReference>
<feature type="transmembrane region" description="Helical" evidence="1">
    <location>
        <begin position="94"/>
        <end position="113"/>
    </location>
</feature>
<feature type="transmembrane region" description="Helical" evidence="1">
    <location>
        <begin position="267"/>
        <end position="286"/>
    </location>
</feature>
<organism evidence="4 5">
    <name type="scientific">Methyloceanibacter caenitepidi</name>
    <dbReference type="NCBI Taxonomy" id="1384459"/>
    <lineage>
        <taxon>Bacteria</taxon>
        <taxon>Pseudomonadati</taxon>
        <taxon>Pseudomonadota</taxon>
        <taxon>Alphaproteobacteria</taxon>
        <taxon>Hyphomicrobiales</taxon>
        <taxon>Hyphomicrobiaceae</taxon>
        <taxon>Methyloceanibacter</taxon>
    </lineage>
</organism>
<feature type="transmembrane region" description="Helical" evidence="1">
    <location>
        <begin position="293"/>
        <end position="314"/>
    </location>
</feature>
<accession>A0A0A8JZF2</accession>
<name>A0A0A8JZF2_9HYPH</name>
<evidence type="ECO:0000256" key="1">
    <source>
        <dbReference type="SAM" id="Phobius"/>
    </source>
</evidence>
<dbReference type="GO" id="GO:0009103">
    <property type="term" value="P:lipopolysaccharide biosynthetic process"/>
    <property type="evidence" value="ECO:0007669"/>
    <property type="project" value="TreeGrafter"/>
</dbReference>
<keyword evidence="1" id="KW-0472">Membrane</keyword>
<evidence type="ECO:0000313" key="5">
    <source>
        <dbReference type="Proteomes" id="UP000031643"/>
    </source>
</evidence>
<reference evidence="4 5" key="1">
    <citation type="submission" date="2014-09" db="EMBL/GenBank/DDBJ databases">
        <title>Genome sequencing of Methyloceanibacter caenitepidi Gela4.</title>
        <authorList>
            <person name="Takeuchi M."/>
            <person name="Susumu S."/>
            <person name="Kamagata Y."/>
            <person name="Oshima K."/>
            <person name="Hattori M."/>
            <person name="Iwasaki W."/>
        </authorList>
    </citation>
    <scope>NUCLEOTIDE SEQUENCE [LARGE SCALE GENOMIC DNA]</scope>
    <source>
        <strain evidence="4 5">Gela4</strain>
    </source>
</reference>
<feature type="transmembrane region" description="Helical" evidence="1">
    <location>
        <begin position="184"/>
        <end position="203"/>
    </location>
</feature>
<dbReference type="STRING" id="1384459.GL4_0252"/>
<sequence>MQAGGDLLRDGMQNTSPLKYRPEIDGLRALAVSAVVIYHAEFTLQAAPVLAGGYLGVDIFFVISGYLITSIILRELAAGGFSLLTFYHRRARRILPALFLVLAVCAPFAWRLMTPDQLESFSGSAISALTFWSNFWFWSEDSYWAGPSELKPLLHTWTLSLEEQFYIICPLFLMATWRLAKDRILPIMVVLFVASLGLAQYGSSAFPDANFFLLPTRAWELLAGAILAKVELSVGGRPAGRWDAVLTALGAVMIVGPFVAFDQGTPHPSLLTLVPVVGTCLVIRFARPGEPTTALLSSRAFVGVGLISYSLYLWHYPIFSFWKMTHPENSAFDASILIVLAVLLSILSYFLIERPARSRIAVPTSAFVPAISVTFLVFLTLGVASYVSHGFAFRYGSLAEVFKETGAQEMYASVFGAKSKPNGRIFLVGDSHAAVLTRELSEMAERHNYALDRRVSGSCPVVDVESVKFDDCDAYRTETLKLIEEAPPALIVYALHWRKYQDQSGRKKFRGTVTPHKGETLRAAYAKTFANWIRAGHRIVVILPGMETERNVKEQLKELVDAVPYAERENFLANLKMQVAYAQQLARADWERDMISAEAESEDLQAIDPLDLFCNPSQGICTVNEGTTFYITDKTHYSRAAAKRIVQRIEDVLSDADWWASAPQDKNTRRP</sequence>
<keyword evidence="5" id="KW-1185">Reference proteome</keyword>
<dbReference type="InterPro" id="IPR050879">
    <property type="entry name" value="Acyltransferase_3"/>
</dbReference>
<keyword evidence="1" id="KW-0812">Transmembrane</keyword>
<dbReference type="HOGENOM" id="CLU_005679_10_4_5"/>
<dbReference type="AlphaFoldDB" id="A0A0A8JZF2"/>
<feature type="domain" description="Acyltransferase 3" evidence="2">
    <location>
        <begin position="22"/>
        <end position="348"/>
    </location>
</feature>
<dbReference type="EMBL" id="AP014648">
    <property type="protein sequence ID" value="BAQ15722.1"/>
    <property type="molecule type" value="Genomic_DNA"/>
</dbReference>
<protein>
    <submittedName>
        <fullName evidence="4">O-antigen acetylase</fullName>
    </submittedName>
</protein>
<dbReference type="Proteomes" id="UP000031643">
    <property type="component" value="Chromosome"/>
</dbReference>
<dbReference type="GO" id="GO:0016020">
    <property type="term" value="C:membrane"/>
    <property type="evidence" value="ECO:0007669"/>
    <property type="project" value="TreeGrafter"/>
</dbReference>
<dbReference type="PANTHER" id="PTHR23028:SF53">
    <property type="entry name" value="ACYL_TRANSF_3 DOMAIN-CONTAINING PROTEIN"/>
    <property type="match status" value="1"/>
</dbReference>
<dbReference type="InterPro" id="IPR043968">
    <property type="entry name" value="SGNH"/>
</dbReference>
<gene>
    <name evidence="4" type="ORF">GL4_0252</name>
</gene>
<feature type="transmembrane region" description="Helical" evidence="1">
    <location>
        <begin position="334"/>
        <end position="352"/>
    </location>
</feature>
<feature type="transmembrane region" description="Helical" evidence="1">
    <location>
        <begin position="157"/>
        <end position="177"/>
    </location>
</feature>
<dbReference type="Pfam" id="PF01757">
    <property type="entry name" value="Acyl_transf_3"/>
    <property type="match status" value="1"/>
</dbReference>
<feature type="transmembrane region" description="Helical" evidence="1">
    <location>
        <begin position="364"/>
        <end position="387"/>
    </location>
</feature>
<keyword evidence="1" id="KW-1133">Transmembrane helix</keyword>
<dbReference type="InterPro" id="IPR002656">
    <property type="entry name" value="Acyl_transf_3_dom"/>
</dbReference>
<proteinExistence type="predicted"/>
<evidence type="ECO:0000313" key="4">
    <source>
        <dbReference type="EMBL" id="BAQ15722.1"/>
    </source>
</evidence>
<evidence type="ECO:0000259" key="3">
    <source>
        <dbReference type="Pfam" id="PF19040"/>
    </source>
</evidence>
<dbReference type="KEGG" id="mcg:GL4_0252"/>
<feature type="transmembrane region" description="Helical" evidence="1">
    <location>
        <begin position="53"/>
        <end position="73"/>
    </location>
</feature>
<dbReference type="GO" id="GO:0016747">
    <property type="term" value="F:acyltransferase activity, transferring groups other than amino-acyl groups"/>
    <property type="evidence" value="ECO:0007669"/>
    <property type="project" value="InterPro"/>
</dbReference>
<feature type="domain" description="SGNH" evidence="3">
    <location>
        <begin position="413"/>
        <end position="650"/>
    </location>
</feature>